<comment type="subcellular location">
    <subcellularLocation>
        <location evidence="1">Cytoplasm</location>
    </subcellularLocation>
</comment>
<dbReference type="Ensembl" id="ENSPTXT00000008841.1">
    <property type="protein sequence ID" value="ENSPTXP00000008544.1"/>
    <property type="gene ID" value="ENSPTXG00000006182.1"/>
</dbReference>
<dbReference type="EC" id="5.4.2.8" evidence="1"/>
<dbReference type="GO" id="GO:0004615">
    <property type="term" value="F:phosphomannomutase activity"/>
    <property type="evidence" value="ECO:0007669"/>
    <property type="project" value="UniProtKB-EC"/>
</dbReference>
<dbReference type="Gene3D" id="3.40.50.1000">
    <property type="entry name" value="HAD superfamily/HAD-like"/>
    <property type="match status" value="1"/>
</dbReference>
<proteinExistence type="inferred from homology"/>
<protein>
    <recommendedName>
        <fullName evidence="1">Phosphomannomutase</fullName>
        <ecNumber evidence="1">5.4.2.8</ecNumber>
    </recommendedName>
</protein>
<keyword evidence="1" id="KW-0963">Cytoplasm</keyword>
<dbReference type="GO" id="GO:0005829">
    <property type="term" value="C:cytosol"/>
    <property type="evidence" value="ECO:0007669"/>
    <property type="project" value="TreeGrafter"/>
</dbReference>
<dbReference type="PANTHER" id="PTHR10466">
    <property type="entry name" value="PHOSPHOMANNOMUTASE"/>
    <property type="match status" value="1"/>
</dbReference>
<dbReference type="InterPro" id="IPR005002">
    <property type="entry name" value="PMM"/>
</dbReference>
<dbReference type="GO" id="GO:0009298">
    <property type="term" value="P:GDP-mannose biosynthetic process"/>
    <property type="evidence" value="ECO:0007669"/>
    <property type="project" value="UniProtKB-UniPathway"/>
</dbReference>
<dbReference type="InterPro" id="IPR023214">
    <property type="entry name" value="HAD_sf"/>
</dbReference>
<comment type="pathway">
    <text evidence="1">Nucleotide-sugar biosynthesis; GDP-alpha-D-mannose biosynthesis; alpha-D-mannose 1-phosphate from D-fructose 6-phosphate: step 2/2.</text>
</comment>
<dbReference type="GeneTree" id="ENSGT01010000228880"/>
<sequence>WSIPEMKFCLFTLIDTWETNTRKITSEMADFVQALRQKVKVVIVGSSDLKKIQEQLGEDDKKKVKA</sequence>
<dbReference type="PANTHER" id="PTHR10466:SF2">
    <property type="entry name" value="PHOSPHOMANNOMUTASE 2"/>
    <property type="match status" value="1"/>
</dbReference>
<dbReference type="Proteomes" id="UP000472273">
    <property type="component" value="Unplaced"/>
</dbReference>
<dbReference type="GO" id="GO:0006013">
    <property type="term" value="P:mannose metabolic process"/>
    <property type="evidence" value="ECO:0007669"/>
    <property type="project" value="TreeGrafter"/>
</dbReference>
<evidence type="ECO:0000256" key="1">
    <source>
        <dbReference type="RuleBase" id="RU361118"/>
    </source>
</evidence>
<reference evidence="2" key="2">
    <citation type="submission" date="2025-09" db="UniProtKB">
        <authorList>
            <consortium name="Ensembl"/>
        </authorList>
    </citation>
    <scope>IDENTIFICATION</scope>
</reference>
<evidence type="ECO:0000313" key="3">
    <source>
        <dbReference type="Proteomes" id="UP000472273"/>
    </source>
</evidence>
<evidence type="ECO:0000313" key="2">
    <source>
        <dbReference type="Ensembl" id="ENSPTXP00000008544.1"/>
    </source>
</evidence>
<dbReference type="OMA" id="TWETNTR"/>
<comment type="function">
    <text evidence="1">Involved in the synthesis of the GDP-mannose and dolichol-phosphate-mannose required for a number of critical mannosyl transfer reactions.</text>
</comment>
<dbReference type="AlphaFoldDB" id="A0A670Y9D2"/>
<reference evidence="2" key="1">
    <citation type="submission" date="2025-08" db="UniProtKB">
        <authorList>
            <consortium name="Ensembl"/>
        </authorList>
    </citation>
    <scope>IDENTIFICATION</scope>
</reference>
<comment type="similarity">
    <text evidence="1">Belongs to the eukaryotic PMM family.</text>
</comment>
<dbReference type="GO" id="GO:0006487">
    <property type="term" value="P:protein N-linked glycosylation"/>
    <property type="evidence" value="ECO:0007669"/>
    <property type="project" value="TreeGrafter"/>
</dbReference>
<accession>A0A670Y9D2</accession>
<dbReference type="UniPathway" id="UPA00126">
    <property type="reaction ID" value="UER00424"/>
</dbReference>
<keyword evidence="1" id="KW-0413">Isomerase</keyword>
<keyword evidence="3" id="KW-1185">Reference proteome</keyword>
<organism evidence="2 3">
    <name type="scientific">Pseudonaja textilis</name>
    <name type="common">Eastern brown snake</name>
    <dbReference type="NCBI Taxonomy" id="8673"/>
    <lineage>
        <taxon>Eukaryota</taxon>
        <taxon>Metazoa</taxon>
        <taxon>Chordata</taxon>
        <taxon>Craniata</taxon>
        <taxon>Vertebrata</taxon>
        <taxon>Euteleostomi</taxon>
        <taxon>Lepidosauria</taxon>
        <taxon>Squamata</taxon>
        <taxon>Bifurcata</taxon>
        <taxon>Unidentata</taxon>
        <taxon>Episquamata</taxon>
        <taxon>Toxicofera</taxon>
        <taxon>Serpentes</taxon>
        <taxon>Colubroidea</taxon>
        <taxon>Elapidae</taxon>
        <taxon>Hydrophiinae</taxon>
        <taxon>Pseudonaja</taxon>
    </lineage>
</organism>
<dbReference type="Pfam" id="PF03332">
    <property type="entry name" value="PMM"/>
    <property type="match status" value="1"/>
</dbReference>
<comment type="subunit">
    <text evidence="1">Homodimer.</text>
</comment>
<comment type="catalytic activity">
    <reaction evidence="1">
        <text>alpha-D-mannose 1-phosphate = D-mannose 6-phosphate</text>
        <dbReference type="Rhea" id="RHEA:11140"/>
        <dbReference type="ChEBI" id="CHEBI:58409"/>
        <dbReference type="ChEBI" id="CHEBI:58735"/>
        <dbReference type="EC" id="5.4.2.8"/>
    </reaction>
</comment>
<name>A0A670Y9D2_PSETE</name>